<dbReference type="PROSITE" id="PS51170">
    <property type="entry name" value="CW"/>
    <property type="match status" value="1"/>
</dbReference>
<dbReference type="SUPFAM" id="SSF69360">
    <property type="entry name" value="Cell wall binding repeat"/>
    <property type="match status" value="1"/>
</dbReference>
<dbReference type="RefSeq" id="WP_183683731.1">
    <property type="nucleotide sequence ID" value="NZ_JACHHH010000005.1"/>
</dbReference>
<name>A0A7W9SFE8_9FIRM</name>
<proteinExistence type="predicted"/>
<evidence type="ECO:0000256" key="3">
    <source>
        <dbReference type="SAM" id="MobiDB-lite"/>
    </source>
</evidence>
<evidence type="ECO:0000313" key="5">
    <source>
        <dbReference type="Proteomes" id="UP000522163"/>
    </source>
</evidence>
<comment type="caution">
    <text evidence="4">The sequence shown here is derived from an EMBL/GenBank/DDBJ whole genome shotgun (WGS) entry which is preliminary data.</text>
</comment>
<dbReference type="Pfam" id="PF01473">
    <property type="entry name" value="Choline_bind_1"/>
    <property type="match status" value="5"/>
</dbReference>
<dbReference type="Proteomes" id="UP000522163">
    <property type="component" value="Unassembled WGS sequence"/>
</dbReference>
<feature type="region of interest" description="Disordered" evidence="3">
    <location>
        <begin position="251"/>
        <end position="270"/>
    </location>
</feature>
<dbReference type="AlphaFoldDB" id="A0A7W9SFE8"/>
<evidence type="ECO:0000313" key="4">
    <source>
        <dbReference type="EMBL" id="MBB6041158.1"/>
    </source>
</evidence>
<feature type="repeat" description="Cell wall-binding" evidence="2">
    <location>
        <begin position="411"/>
        <end position="430"/>
    </location>
</feature>
<reference evidence="4 5" key="1">
    <citation type="submission" date="2020-08" db="EMBL/GenBank/DDBJ databases">
        <title>Genomic Encyclopedia of Type Strains, Phase IV (KMG-IV): sequencing the most valuable type-strain genomes for metagenomic binning, comparative biology and taxonomic classification.</title>
        <authorList>
            <person name="Goeker M."/>
        </authorList>
    </citation>
    <scope>NUCLEOTIDE SEQUENCE [LARGE SCALE GENOMIC DNA]</scope>
    <source>
        <strain evidence="4 5">DSM 17245</strain>
    </source>
</reference>
<accession>A0A7W9SFE8</accession>
<keyword evidence="1" id="KW-0677">Repeat</keyword>
<sequence length="448" mass="51437">MKKKDLINFEGKWKGKEKDSNGFGGREMQFLELAERLILFLLLLWLFLIPFENRARAADSTVVESVSIDFQSQYGDAEEIIPPEINVLENYVEIRSIQYRKNFESWVPAQKVRVEVLLGTKDNKVFAANFNKSKVNVSGANFVEASPRGSELLLKLDYIPRMVLGRTSRAGWNKAHTMAIWKKVSYAPAYTVVLYGDDKKITEFTNVKTTFLDLSKAMSDLRKTYYYEVKATPSTDEEKQYMKDGEFVTASTEELQEPEGSNPVSASENEKSIDDALLEGNGVAPNSWRYVGRHWYFIDENGKVKKGWLERNGAWFFMDQQGVMQTGITKTGEDKYAFFKEDGTMAANTWLQVDPETWYLFGTDGYMIFGWWQNSRGQWYYMNKDLQGKMQIGWLLKDREWYYMDKTGTMQTGFQVINGKKYYFDGQGKMLKNTTVEGVVLGADGAAA</sequence>
<dbReference type="Pfam" id="PF19127">
    <property type="entry name" value="Choline_bind_3"/>
    <property type="match status" value="1"/>
</dbReference>
<dbReference type="Gene3D" id="2.10.270.10">
    <property type="entry name" value="Cholin Binding"/>
    <property type="match status" value="2"/>
</dbReference>
<gene>
    <name evidence="4" type="ORF">HNQ46_001135</name>
</gene>
<organism evidence="4 5">
    <name type="scientific">Oribacterium sinus</name>
    <dbReference type="NCBI Taxonomy" id="237576"/>
    <lineage>
        <taxon>Bacteria</taxon>
        <taxon>Bacillati</taxon>
        <taxon>Bacillota</taxon>
        <taxon>Clostridia</taxon>
        <taxon>Lachnospirales</taxon>
        <taxon>Lachnospiraceae</taxon>
        <taxon>Oribacterium</taxon>
    </lineage>
</organism>
<evidence type="ECO:0000256" key="1">
    <source>
        <dbReference type="ARBA" id="ARBA00022737"/>
    </source>
</evidence>
<dbReference type="InterPro" id="IPR018337">
    <property type="entry name" value="Cell_wall/Cho-bd_repeat"/>
</dbReference>
<protein>
    <submittedName>
        <fullName evidence="4">Glucan-binding YG repeat protein</fullName>
    </submittedName>
</protein>
<dbReference type="EMBL" id="JACHHH010000005">
    <property type="protein sequence ID" value="MBB6041158.1"/>
    <property type="molecule type" value="Genomic_DNA"/>
</dbReference>
<dbReference type="GeneID" id="85014675"/>
<evidence type="ECO:0000256" key="2">
    <source>
        <dbReference type="PROSITE-ProRule" id="PRU00591"/>
    </source>
</evidence>